<comment type="subcellular location">
    <subcellularLocation>
        <location evidence="1">Membrane</location>
        <topology evidence="1">Multi-pass membrane protein</topology>
    </subcellularLocation>
</comment>
<evidence type="ECO:0000256" key="5">
    <source>
        <dbReference type="SAM" id="Phobius"/>
    </source>
</evidence>
<dbReference type="Pfam" id="PF04893">
    <property type="entry name" value="Yip1"/>
    <property type="match status" value="1"/>
</dbReference>
<keyword evidence="4 5" id="KW-0472">Membrane</keyword>
<feature type="transmembrane region" description="Helical" evidence="5">
    <location>
        <begin position="134"/>
        <end position="156"/>
    </location>
</feature>
<organism evidence="7 8">
    <name type="scientific">Saliniradius amylolyticus</name>
    <dbReference type="NCBI Taxonomy" id="2183582"/>
    <lineage>
        <taxon>Bacteria</taxon>
        <taxon>Pseudomonadati</taxon>
        <taxon>Pseudomonadota</taxon>
        <taxon>Gammaproteobacteria</taxon>
        <taxon>Alteromonadales</taxon>
        <taxon>Alteromonadaceae</taxon>
        <taxon>Saliniradius</taxon>
    </lineage>
</organism>
<reference evidence="7 8" key="1">
    <citation type="submission" date="2018-05" db="EMBL/GenBank/DDBJ databases">
        <title>Salinimonas sp. HMF8227 Genome sequencing and assembly.</title>
        <authorList>
            <person name="Kang H."/>
            <person name="Kang J."/>
            <person name="Cha I."/>
            <person name="Kim H."/>
            <person name="Joh K."/>
        </authorList>
    </citation>
    <scope>NUCLEOTIDE SEQUENCE [LARGE SCALE GENOMIC DNA]</scope>
    <source>
        <strain evidence="7 8">HMF8227</strain>
    </source>
</reference>
<keyword evidence="2 5" id="KW-0812">Transmembrane</keyword>
<dbReference type="RefSeq" id="WP_109339170.1">
    <property type="nucleotide sequence ID" value="NZ_CP029347.1"/>
</dbReference>
<protein>
    <recommendedName>
        <fullName evidence="6">Yip1 domain-containing protein</fullName>
    </recommendedName>
</protein>
<feature type="transmembrane region" description="Helical" evidence="5">
    <location>
        <begin position="31"/>
        <end position="51"/>
    </location>
</feature>
<evidence type="ECO:0000256" key="1">
    <source>
        <dbReference type="ARBA" id="ARBA00004141"/>
    </source>
</evidence>
<evidence type="ECO:0000256" key="3">
    <source>
        <dbReference type="ARBA" id="ARBA00022989"/>
    </source>
</evidence>
<feature type="transmembrane region" description="Helical" evidence="5">
    <location>
        <begin position="89"/>
        <end position="114"/>
    </location>
</feature>
<dbReference type="GO" id="GO:0016020">
    <property type="term" value="C:membrane"/>
    <property type="evidence" value="ECO:0007669"/>
    <property type="project" value="UniProtKB-SubCell"/>
</dbReference>
<keyword evidence="3 5" id="KW-1133">Transmembrane helix</keyword>
<feature type="transmembrane region" description="Helical" evidence="5">
    <location>
        <begin position="215"/>
        <end position="236"/>
    </location>
</feature>
<feature type="transmembrane region" description="Helical" evidence="5">
    <location>
        <begin position="183"/>
        <end position="203"/>
    </location>
</feature>
<evidence type="ECO:0000313" key="7">
    <source>
        <dbReference type="EMBL" id="AWL11535.1"/>
    </source>
</evidence>
<accession>A0A2S2E1K5</accession>
<keyword evidence="8" id="KW-1185">Reference proteome</keyword>
<dbReference type="InterPro" id="IPR006977">
    <property type="entry name" value="Yip1_dom"/>
</dbReference>
<evidence type="ECO:0000256" key="4">
    <source>
        <dbReference type="ARBA" id="ARBA00023136"/>
    </source>
</evidence>
<proteinExistence type="predicted"/>
<dbReference type="AlphaFoldDB" id="A0A2S2E1K5"/>
<dbReference type="EMBL" id="CP029347">
    <property type="protein sequence ID" value="AWL11535.1"/>
    <property type="molecule type" value="Genomic_DNA"/>
</dbReference>
<dbReference type="KEGG" id="salh:HMF8227_01047"/>
<dbReference type="OrthoDB" id="6272224at2"/>
<feature type="domain" description="Yip1" evidence="6">
    <location>
        <begin position="13"/>
        <end position="232"/>
    </location>
</feature>
<sequence>MEKVNNPLQACKDIIFKPNHVFATLEDAKNWSWVPFILVVLCAALPNYLYFETVDFQWYKEMMVNAQMSDVSPAEKEAARQQLEQSHQFMGMGFSVLMTTIGFIIVNAIVAAYLNLTTRNDEYSTNGFTDWYGFAWWVSIPAALAGLVSALVILLFGSEQMLPSIMAATSVGYWLSIPVESDWFGFGQALTLESLWMIYLLAVGISQWTRLPSKTIWMIAALPFAVIWGGWLLVLLF</sequence>
<evidence type="ECO:0000259" key="6">
    <source>
        <dbReference type="Pfam" id="PF04893"/>
    </source>
</evidence>
<gene>
    <name evidence="7" type="ORF">HMF8227_01047</name>
</gene>
<name>A0A2S2E1K5_9ALTE</name>
<evidence type="ECO:0000256" key="2">
    <source>
        <dbReference type="ARBA" id="ARBA00022692"/>
    </source>
</evidence>
<dbReference type="Proteomes" id="UP000245728">
    <property type="component" value="Chromosome"/>
</dbReference>
<evidence type="ECO:0000313" key="8">
    <source>
        <dbReference type="Proteomes" id="UP000245728"/>
    </source>
</evidence>